<evidence type="ECO:0000313" key="2">
    <source>
        <dbReference type="EMBL" id="REH46195.1"/>
    </source>
</evidence>
<dbReference type="AlphaFoldDB" id="A0A3E0HJF5"/>
<protein>
    <recommendedName>
        <fullName evidence="4">Integral membrane protein</fullName>
    </recommendedName>
</protein>
<evidence type="ECO:0000256" key="1">
    <source>
        <dbReference type="SAM" id="Phobius"/>
    </source>
</evidence>
<keyword evidence="1" id="KW-1133">Transmembrane helix</keyword>
<keyword evidence="1" id="KW-0812">Transmembrane</keyword>
<evidence type="ECO:0008006" key="4">
    <source>
        <dbReference type="Google" id="ProtNLM"/>
    </source>
</evidence>
<accession>A0A3E0HJF5</accession>
<reference evidence="2 3" key="1">
    <citation type="submission" date="2018-08" db="EMBL/GenBank/DDBJ databases">
        <title>Genomic Encyclopedia of Archaeal and Bacterial Type Strains, Phase II (KMG-II): from individual species to whole genera.</title>
        <authorList>
            <person name="Goeker M."/>
        </authorList>
    </citation>
    <scope>NUCLEOTIDE SEQUENCE [LARGE SCALE GENOMIC DNA]</scope>
    <source>
        <strain evidence="2 3">DSM 45791</strain>
    </source>
</reference>
<evidence type="ECO:0000313" key="3">
    <source>
        <dbReference type="Proteomes" id="UP000256269"/>
    </source>
</evidence>
<name>A0A3E0HJF5_9PSEU</name>
<dbReference type="Proteomes" id="UP000256269">
    <property type="component" value="Unassembled WGS sequence"/>
</dbReference>
<gene>
    <name evidence="2" type="ORF">BCF44_107328</name>
</gene>
<dbReference type="RefSeq" id="WP_116176318.1">
    <property type="nucleotide sequence ID" value="NZ_CP144375.1"/>
</dbReference>
<keyword evidence="1" id="KW-0472">Membrane</keyword>
<feature type="transmembrane region" description="Helical" evidence="1">
    <location>
        <begin position="28"/>
        <end position="47"/>
    </location>
</feature>
<proteinExistence type="predicted"/>
<keyword evidence="3" id="KW-1185">Reference proteome</keyword>
<organism evidence="2 3">
    <name type="scientific">Kutzneria buriramensis</name>
    <dbReference type="NCBI Taxonomy" id="1045776"/>
    <lineage>
        <taxon>Bacteria</taxon>
        <taxon>Bacillati</taxon>
        <taxon>Actinomycetota</taxon>
        <taxon>Actinomycetes</taxon>
        <taxon>Pseudonocardiales</taxon>
        <taxon>Pseudonocardiaceae</taxon>
        <taxon>Kutzneria</taxon>
    </lineage>
</organism>
<sequence length="148" mass="16278">MLIVAPILIGIAYVIVMSLFREPVRRRFNAIMVAGAGAAYLSSGSFGPWEFVFTAVVTYCAYRGLDSYMWIGIAWLLHTAWDVLHFLRGAPIIPFLSHSSLGCAICDPVIAVWCLGGGPSLPDLVRSWFARRPSRHPNGLDRTLPSAE</sequence>
<dbReference type="OrthoDB" id="4552202at2"/>
<dbReference type="InterPro" id="IPR046052">
    <property type="entry name" value="DUF6010"/>
</dbReference>
<dbReference type="EMBL" id="QUNO01000007">
    <property type="protein sequence ID" value="REH46195.1"/>
    <property type="molecule type" value="Genomic_DNA"/>
</dbReference>
<dbReference type="Pfam" id="PF19473">
    <property type="entry name" value="DUF6010"/>
    <property type="match status" value="1"/>
</dbReference>
<feature type="transmembrane region" description="Helical" evidence="1">
    <location>
        <begin position="6"/>
        <end position="21"/>
    </location>
</feature>
<comment type="caution">
    <text evidence="2">The sequence shown here is derived from an EMBL/GenBank/DDBJ whole genome shotgun (WGS) entry which is preliminary data.</text>
</comment>